<dbReference type="Proteomes" id="UP000534783">
    <property type="component" value="Unassembled WGS sequence"/>
</dbReference>
<feature type="coiled-coil region" evidence="1">
    <location>
        <begin position="259"/>
        <end position="293"/>
    </location>
</feature>
<keyword evidence="6" id="KW-1185">Reference proteome</keyword>
<keyword evidence="1" id="KW-0175">Coiled coil</keyword>
<name>A0A7X6DSI0_9BACT</name>
<keyword evidence="3" id="KW-1133">Transmembrane helix</keyword>
<dbReference type="PANTHER" id="PTHR32114">
    <property type="entry name" value="ABC TRANSPORTER ABCH.3"/>
    <property type="match status" value="1"/>
</dbReference>
<dbReference type="GO" id="GO:0006302">
    <property type="term" value="P:double-strand break repair"/>
    <property type="evidence" value="ECO:0007669"/>
    <property type="project" value="InterPro"/>
</dbReference>
<dbReference type="GO" id="GO:0016887">
    <property type="term" value="F:ATP hydrolysis activity"/>
    <property type="evidence" value="ECO:0007669"/>
    <property type="project" value="InterPro"/>
</dbReference>
<evidence type="ECO:0000256" key="1">
    <source>
        <dbReference type="SAM" id="Coils"/>
    </source>
</evidence>
<feature type="coiled-coil region" evidence="1">
    <location>
        <begin position="353"/>
        <end position="387"/>
    </location>
</feature>
<dbReference type="AlphaFoldDB" id="A0A7X6DSI0"/>
<gene>
    <name evidence="5" type="ORF">MNODULE_17740</name>
</gene>
<evidence type="ECO:0000259" key="4">
    <source>
        <dbReference type="Pfam" id="PF13476"/>
    </source>
</evidence>
<reference evidence="5 6" key="1">
    <citation type="journal article" date="2020" name="Nature">
        <title>Bacterial chemolithoautotrophy via manganese oxidation.</title>
        <authorList>
            <person name="Yu H."/>
            <person name="Leadbetter J.R."/>
        </authorList>
    </citation>
    <scope>NUCLEOTIDE SEQUENCE [LARGE SCALE GENOMIC DNA]</scope>
    <source>
        <strain evidence="5 6">Mn-1</strain>
    </source>
</reference>
<keyword evidence="3" id="KW-0472">Membrane</keyword>
<dbReference type="RefSeq" id="WP_168062396.1">
    <property type="nucleotide sequence ID" value="NZ_VTOW01000003.1"/>
</dbReference>
<dbReference type="Pfam" id="PF13476">
    <property type="entry name" value="AAA_23"/>
    <property type="match status" value="1"/>
</dbReference>
<proteinExistence type="predicted"/>
<dbReference type="EMBL" id="VTOW01000003">
    <property type="protein sequence ID" value="NKE72597.1"/>
    <property type="molecule type" value="Genomic_DNA"/>
</dbReference>
<dbReference type="PANTHER" id="PTHR32114:SF2">
    <property type="entry name" value="ABC TRANSPORTER ABCH.3"/>
    <property type="match status" value="1"/>
</dbReference>
<dbReference type="SUPFAM" id="SSF52540">
    <property type="entry name" value="P-loop containing nucleoside triphosphate hydrolases"/>
    <property type="match status" value="1"/>
</dbReference>
<evidence type="ECO:0000313" key="6">
    <source>
        <dbReference type="Proteomes" id="UP000534783"/>
    </source>
</evidence>
<evidence type="ECO:0000313" key="5">
    <source>
        <dbReference type="EMBL" id="NKE72597.1"/>
    </source>
</evidence>
<protein>
    <submittedName>
        <fullName evidence="5">AAA family ATPase</fullName>
    </submittedName>
</protein>
<feature type="domain" description="Rad50/SbcC-type AAA" evidence="4">
    <location>
        <begin position="9"/>
        <end position="281"/>
    </location>
</feature>
<dbReference type="Gene3D" id="3.40.50.300">
    <property type="entry name" value="P-loop containing nucleotide triphosphate hydrolases"/>
    <property type="match status" value="2"/>
</dbReference>
<accession>A0A7X6DSI0</accession>
<feature type="region of interest" description="Disordered" evidence="2">
    <location>
        <begin position="141"/>
        <end position="189"/>
    </location>
</feature>
<organism evidence="5 6">
    <name type="scientific">Candidatus Manganitrophus noduliformans</name>
    <dbReference type="NCBI Taxonomy" id="2606439"/>
    <lineage>
        <taxon>Bacteria</taxon>
        <taxon>Pseudomonadati</taxon>
        <taxon>Nitrospirota</taxon>
        <taxon>Nitrospiria</taxon>
        <taxon>Candidatus Troglogloeales</taxon>
        <taxon>Candidatus Manganitrophaceae</taxon>
        <taxon>Candidatus Manganitrophus</taxon>
    </lineage>
</organism>
<evidence type="ECO:0000256" key="3">
    <source>
        <dbReference type="SAM" id="Phobius"/>
    </source>
</evidence>
<comment type="caution">
    <text evidence="5">The sequence shown here is derived from an EMBL/GenBank/DDBJ whole genome shotgun (WGS) entry which is preliminary data.</text>
</comment>
<sequence>MLLLAIDLYGIEPFHKPTRISLKPGLNLVFGANGAGKTTVRRVLSSLLLGNDLKGIRFVENQPAQAAVILQGRDKGTYRITADYQKGLFNLSKLDASGQKSLLEKDRRKITAWVCEQAGGMQEEDLSSLFLIDRLQFPSAASHGNGPGTQRSGLSSGAPGPVPKKTEFPSFQIPDNEQPVLTPEQRAERQNQIKEIQRKLDEMAKVEETLLNARDRISVSKRRLNQSRELDSEAAQIQDAETKKYAAFAGIETVRPDLIKQYEAAAQNKQTELTQLEEQKEEIQANLANMGETDLFQDQKLRIGIVVTVCSFLLPLFVTLQGPFRYLFPIGVLAGIGLSLFAYLQSTGRAAAKKALEKKMTGFNEKANSLQRKFDKEHKEITELLAKTGCKEIQEFKDRQRAYQQHLQRKREVTEKREALLKGETVEEIALTIQEDEKEAKILEEKFQGYSGLTEELYRLEESLRHSEPAKEPPAIEMPDLGPVPAAVNTHAPFSFIPTALSIGKQKNPPFALQQVEQQTNILYALFKQTQNGKLHLKEDGEIEVSGVGIDQVSSGTADQIFLSFLLAALDQFSNVTFPLVLDEPFSILAPASQETALELLRGASKRRQIILFTVYPFSPKAADQAVTLSASQSN</sequence>
<keyword evidence="3" id="KW-0812">Transmembrane</keyword>
<dbReference type="InterPro" id="IPR038729">
    <property type="entry name" value="Rad50/SbcC_AAA"/>
</dbReference>
<feature type="transmembrane region" description="Helical" evidence="3">
    <location>
        <begin position="326"/>
        <end position="344"/>
    </location>
</feature>
<dbReference type="InterPro" id="IPR027417">
    <property type="entry name" value="P-loop_NTPase"/>
</dbReference>
<evidence type="ECO:0000256" key="2">
    <source>
        <dbReference type="SAM" id="MobiDB-lite"/>
    </source>
</evidence>